<dbReference type="HAMAP" id="MF_01518">
    <property type="entry name" value="Adenine_deamin"/>
    <property type="match status" value="1"/>
</dbReference>
<evidence type="ECO:0000256" key="4">
    <source>
        <dbReference type="ARBA" id="ARBA00023211"/>
    </source>
</evidence>
<sequence length="595" mass="64885">MVKPLYKVSKQLMDVVQGKAYADTVITNGTLVNVVTGELIEGIDVAMKDERIAFIGDASQMIGEATLVVNATGKYIAPGLMDGHMHVESTMFSVTGFSEAAVKKGTTAVFMDPHEMANVFGIEGVKRMHEEGRNAPIHVFTTFPSCVPATDGLEDAGAKISVEDVEEGLMWDGVVGLGEVMNYPGVIHRDEKMIGEIEATLKQGYQPTGHFPEGTIEDLTSYLLSGVTSCHETVTKEAALEKLRFGMTVMIREGSAWQDVKEVIKVITEDQIETDHLMLVTDDIYPETLINQGQINHVVRRAIEEGVDPVTAIKLATLNTARYFKLDDDYGSLTPGKVADIILLDDLTSMDITDVFVKGNQIVKETQLIKETPAFVYPKHYYQSVNVGKVLTAEDFYFNTTHQQSVNINAIEVIENSARTKKKVVELPINNGIVESDLSQDVIKLSCIDRHHKTGQISNQFVTGFHIKRGAVASTVAHDSHNLLVMGVSESDMAVAANYLSDIGGGMVCVLDGEVIASVPLPIAGLMSDLKEADLLRQVEGLKAGWVRLGSPLHAPFMTFSLIALPVIPDIRISNRGLVDVTTFSLIETICSEEC</sequence>
<evidence type="ECO:0000256" key="5">
    <source>
        <dbReference type="ARBA" id="ARBA00047720"/>
    </source>
</evidence>
<evidence type="ECO:0000256" key="6">
    <source>
        <dbReference type="HAMAP-Rule" id="MF_01518"/>
    </source>
</evidence>
<evidence type="ECO:0000313" key="10">
    <source>
        <dbReference type="EMBL" id="SFS48077.1"/>
    </source>
</evidence>
<reference evidence="10 11" key="1">
    <citation type="submission" date="2016-10" db="EMBL/GenBank/DDBJ databases">
        <authorList>
            <person name="de Groot N.N."/>
        </authorList>
    </citation>
    <scope>NUCLEOTIDE SEQUENCE [LARGE SCALE GENOMIC DNA]</scope>
    <source>
        <strain evidence="10 11">DSM 17074</strain>
    </source>
</reference>
<keyword evidence="3 6" id="KW-0378">Hydrolase</keyword>
<evidence type="ECO:0000313" key="11">
    <source>
        <dbReference type="Proteomes" id="UP000199139"/>
    </source>
</evidence>
<name>A0A1I6Q6K5_9BACI</name>
<evidence type="ECO:0000256" key="2">
    <source>
        <dbReference type="ARBA" id="ARBA00012782"/>
    </source>
</evidence>
<feature type="domain" description="Amidohydrolase-related" evidence="7">
    <location>
        <begin position="75"/>
        <end position="361"/>
    </location>
</feature>
<dbReference type="Proteomes" id="UP000321773">
    <property type="component" value="Unassembled WGS sequence"/>
</dbReference>
<dbReference type="EC" id="3.5.4.2" evidence="2 6"/>
<keyword evidence="12" id="KW-1185">Reference proteome</keyword>
<accession>A0A1I6Q6K5</accession>
<keyword evidence="4 6" id="KW-0464">Manganese</keyword>
<dbReference type="SUPFAM" id="SSF51556">
    <property type="entry name" value="Metallo-dependent hydrolases"/>
    <property type="match status" value="1"/>
</dbReference>
<comment type="cofactor">
    <cofactor evidence="6">
        <name>Mn(2+)</name>
        <dbReference type="ChEBI" id="CHEBI:29035"/>
    </cofactor>
</comment>
<proteinExistence type="inferred from homology"/>
<dbReference type="AlphaFoldDB" id="A0A1I6Q6K5"/>
<dbReference type="Proteomes" id="UP000199139">
    <property type="component" value="Unassembled WGS sequence"/>
</dbReference>
<dbReference type="GO" id="GO:0000034">
    <property type="term" value="F:adenine deaminase activity"/>
    <property type="evidence" value="ECO:0007669"/>
    <property type="project" value="UniProtKB-UniRule"/>
</dbReference>
<protein>
    <recommendedName>
        <fullName evidence="2 6">Adenine deaminase</fullName>
        <shortName evidence="6">Adenase</shortName>
        <shortName evidence="6">Adenine aminase</shortName>
        <ecNumber evidence="2 6">3.5.4.2</ecNumber>
    </recommendedName>
</protein>
<feature type="domain" description="Adenine deaminase C-terminal" evidence="8">
    <location>
        <begin position="419"/>
        <end position="584"/>
    </location>
</feature>
<organism evidence="10 11">
    <name type="scientific">Halolactibacillus miurensis</name>
    <dbReference type="NCBI Taxonomy" id="306541"/>
    <lineage>
        <taxon>Bacteria</taxon>
        <taxon>Bacillati</taxon>
        <taxon>Bacillota</taxon>
        <taxon>Bacilli</taxon>
        <taxon>Bacillales</taxon>
        <taxon>Bacillaceae</taxon>
        <taxon>Halolactibacillus</taxon>
    </lineage>
</organism>
<evidence type="ECO:0000259" key="7">
    <source>
        <dbReference type="Pfam" id="PF01979"/>
    </source>
</evidence>
<dbReference type="RefSeq" id="WP_062320570.1">
    <property type="nucleotide sequence ID" value="NZ_BJWJ01000002.1"/>
</dbReference>
<evidence type="ECO:0000313" key="12">
    <source>
        <dbReference type="Proteomes" id="UP000321773"/>
    </source>
</evidence>
<dbReference type="InterPro" id="IPR032466">
    <property type="entry name" value="Metal_Hydrolase"/>
</dbReference>
<dbReference type="InterPro" id="IPR006679">
    <property type="entry name" value="Adenine_deam"/>
</dbReference>
<dbReference type="Gene3D" id="2.30.40.10">
    <property type="entry name" value="Urease, subunit C, domain 1"/>
    <property type="match status" value="1"/>
</dbReference>
<dbReference type="PANTHER" id="PTHR11113:SF2">
    <property type="entry name" value="ADENINE DEAMINASE"/>
    <property type="match status" value="1"/>
</dbReference>
<evidence type="ECO:0000256" key="1">
    <source>
        <dbReference type="ARBA" id="ARBA00006773"/>
    </source>
</evidence>
<gene>
    <name evidence="6 9" type="primary">ade</name>
    <name evidence="9" type="ORF">HMI01_02370</name>
    <name evidence="10" type="ORF">SAMN05421668_103137</name>
</gene>
<dbReference type="EMBL" id="BJWJ01000002">
    <property type="protein sequence ID" value="GEM03249.1"/>
    <property type="molecule type" value="Genomic_DNA"/>
</dbReference>
<dbReference type="GO" id="GO:0006146">
    <property type="term" value="P:adenine catabolic process"/>
    <property type="evidence" value="ECO:0007669"/>
    <property type="project" value="InterPro"/>
</dbReference>
<dbReference type="EMBL" id="FPAI01000003">
    <property type="protein sequence ID" value="SFS48077.1"/>
    <property type="molecule type" value="Genomic_DNA"/>
</dbReference>
<dbReference type="SUPFAM" id="SSF51338">
    <property type="entry name" value="Composite domain of metallo-dependent hydrolases"/>
    <property type="match status" value="1"/>
</dbReference>
<dbReference type="PANTHER" id="PTHR11113">
    <property type="entry name" value="N-ACETYLGLUCOSAMINE-6-PHOSPHATE DEACETYLASE"/>
    <property type="match status" value="1"/>
</dbReference>
<dbReference type="Pfam" id="PF01979">
    <property type="entry name" value="Amidohydro_1"/>
    <property type="match status" value="1"/>
</dbReference>
<comment type="catalytic activity">
    <reaction evidence="5 6">
        <text>adenine + H2O + H(+) = hypoxanthine + NH4(+)</text>
        <dbReference type="Rhea" id="RHEA:23688"/>
        <dbReference type="ChEBI" id="CHEBI:15377"/>
        <dbReference type="ChEBI" id="CHEBI:15378"/>
        <dbReference type="ChEBI" id="CHEBI:16708"/>
        <dbReference type="ChEBI" id="CHEBI:17368"/>
        <dbReference type="ChEBI" id="CHEBI:28938"/>
        <dbReference type="EC" id="3.5.4.2"/>
    </reaction>
</comment>
<dbReference type="NCBIfam" id="TIGR01178">
    <property type="entry name" value="ade"/>
    <property type="match status" value="1"/>
</dbReference>
<evidence type="ECO:0000313" key="9">
    <source>
        <dbReference type="EMBL" id="GEM03249.1"/>
    </source>
</evidence>
<comment type="similarity">
    <text evidence="1 6">Belongs to the metallo-dependent hydrolases superfamily. Adenine deaminase family.</text>
</comment>
<dbReference type="OrthoDB" id="9775607at2"/>
<dbReference type="InterPro" id="IPR026912">
    <property type="entry name" value="Adenine_deam_C"/>
</dbReference>
<evidence type="ECO:0000256" key="3">
    <source>
        <dbReference type="ARBA" id="ARBA00022801"/>
    </source>
</evidence>
<evidence type="ECO:0000259" key="8">
    <source>
        <dbReference type="Pfam" id="PF13382"/>
    </source>
</evidence>
<dbReference type="Pfam" id="PF13382">
    <property type="entry name" value="Adenine_deam_C"/>
    <property type="match status" value="1"/>
</dbReference>
<dbReference type="InterPro" id="IPR011059">
    <property type="entry name" value="Metal-dep_hydrolase_composite"/>
</dbReference>
<dbReference type="CDD" id="cd01295">
    <property type="entry name" value="AdeC"/>
    <property type="match status" value="1"/>
</dbReference>
<dbReference type="InterPro" id="IPR006680">
    <property type="entry name" value="Amidohydro-rel"/>
</dbReference>
<reference evidence="9 12" key="2">
    <citation type="submission" date="2019-07" db="EMBL/GenBank/DDBJ databases">
        <title>Whole genome shotgun sequence of Halolactibacillus miurensis NBRC 100873.</title>
        <authorList>
            <person name="Hosoyama A."/>
            <person name="Uohara A."/>
            <person name="Ohji S."/>
            <person name="Ichikawa N."/>
        </authorList>
    </citation>
    <scope>NUCLEOTIDE SEQUENCE [LARGE SCALE GENOMIC DNA]</scope>
    <source>
        <strain evidence="9 12">NBRC 100873</strain>
    </source>
</reference>
<dbReference type="Gene3D" id="3.20.20.140">
    <property type="entry name" value="Metal-dependent hydrolases"/>
    <property type="match status" value="1"/>
</dbReference>
<dbReference type="STRING" id="306541.SAMN05421668_103137"/>